<dbReference type="Proteomes" id="UP000242642">
    <property type="component" value="Unassembled WGS sequence"/>
</dbReference>
<sequence>MMKYIYEKDPDSSEHWKVCEERKHPYIVVSNINREFDNIFFDVTNYPINLDKLSNKFKKMYSVYVEFFRLNHQITIELEEQYYFFNFRVKKEHTNFIANSLFDYLAELIINGLD</sequence>
<dbReference type="EMBL" id="FOHV01000044">
    <property type="protein sequence ID" value="SET59310.1"/>
    <property type="molecule type" value="Genomic_DNA"/>
</dbReference>
<name>A0A1I0FLR2_9GAMM</name>
<dbReference type="RefSeq" id="WP_245711081.1">
    <property type="nucleotide sequence ID" value="NZ_FOHV01000044.1"/>
</dbReference>
<dbReference type="STRING" id="1123402.SAMN02583745_02814"/>
<proteinExistence type="predicted"/>
<accession>A0A1I0FLR2</accession>
<gene>
    <name evidence="1" type="ORF">SAMN02583745_02814</name>
</gene>
<evidence type="ECO:0000313" key="1">
    <source>
        <dbReference type="EMBL" id="SET59310.1"/>
    </source>
</evidence>
<dbReference type="AlphaFoldDB" id="A0A1I0FLR2"/>
<protein>
    <submittedName>
        <fullName evidence="1">Uncharacterized protein</fullName>
    </submittedName>
</protein>
<organism evidence="1 2">
    <name type="scientific">Thorsellia anophelis DSM 18579</name>
    <dbReference type="NCBI Taxonomy" id="1123402"/>
    <lineage>
        <taxon>Bacteria</taxon>
        <taxon>Pseudomonadati</taxon>
        <taxon>Pseudomonadota</taxon>
        <taxon>Gammaproteobacteria</taxon>
        <taxon>Enterobacterales</taxon>
        <taxon>Thorselliaceae</taxon>
        <taxon>Thorsellia</taxon>
    </lineage>
</organism>
<keyword evidence="2" id="KW-1185">Reference proteome</keyword>
<evidence type="ECO:0000313" key="2">
    <source>
        <dbReference type="Proteomes" id="UP000242642"/>
    </source>
</evidence>
<reference evidence="2" key="1">
    <citation type="submission" date="2016-10" db="EMBL/GenBank/DDBJ databases">
        <authorList>
            <person name="Varghese N."/>
            <person name="Submissions S."/>
        </authorList>
    </citation>
    <scope>NUCLEOTIDE SEQUENCE [LARGE SCALE GENOMIC DNA]</scope>
    <source>
        <strain evidence="2">DSM 18579</strain>
    </source>
</reference>